<feature type="transmembrane region" description="Helical" evidence="8">
    <location>
        <begin position="264"/>
        <end position="281"/>
    </location>
</feature>
<dbReference type="Proteomes" id="UP001595818">
    <property type="component" value="Unassembled WGS sequence"/>
</dbReference>
<feature type="transmembrane region" description="Helical" evidence="8">
    <location>
        <begin position="230"/>
        <end position="257"/>
    </location>
</feature>
<keyword evidence="3" id="KW-0813">Transport</keyword>
<evidence type="ECO:0000256" key="2">
    <source>
        <dbReference type="ARBA" id="ARBA00009773"/>
    </source>
</evidence>
<evidence type="ECO:0000256" key="6">
    <source>
        <dbReference type="ARBA" id="ARBA00022989"/>
    </source>
</evidence>
<feature type="transmembrane region" description="Helical" evidence="8">
    <location>
        <begin position="144"/>
        <end position="168"/>
    </location>
</feature>
<feature type="transmembrane region" description="Helical" evidence="8">
    <location>
        <begin position="9"/>
        <end position="28"/>
    </location>
</feature>
<evidence type="ECO:0000313" key="10">
    <source>
        <dbReference type="Proteomes" id="UP001595818"/>
    </source>
</evidence>
<keyword evidence="10" id="KW-1185">Reference proteome</keyword>
<gene>
    <name evidence="9" type="ORF">ACFPFU_13475</name>
</gene>
<keyword evidence="4" id="KW-1003">Cell membrane</keyword>
<evidence type="ECO:0000256" key="5">
    <source>
        <dbReference type="ARBA" id="ARBA00022692"/>
    </source>
</evidence>
<reference evidence="10" key="1">
    <citation type="journal article" date="2019" name="Int. J. Syst. Evol. Microbiol.">
        <title>The Global Catalogue of Microorganisms (GCM) 10K type strain sequencing project: providing services to taxonomists for standard genome sequencing and annotation.</title>
        <authorList>
            <consortium name="The Broad Institute Genomics Platform"/>
            <consortium name="The Broad Institute Genome Sequencing Center for Infectious Disease"/>
            <person name="Wu L."/>
            <person name="Ma J."/>
        </authorList>
    </citation>
    <scope>NUCLEOTIDE SEQUENCE [LARGE SCALE GENOMIC DNA]</scope>
    <source>
        <strain evidence="10">CGMCC 4.7466</strain>
    </source>
</reference>
<evidence type="ECO:0000256" key="4">
    <source>
        <dbReference type="ARBA" id="ARBA00022475"/>
    </source>
</evidence>
<evidence type="ECO:0000256" key="1">
    <source>
        <dbReference type="ARBA" id="ARBA00004651"/>
    </source>
</evidence>
<keyword evidence="6 8" id="KW-1133">Transmembrane helix</keyword>
<dbReference type="InterPro" id="IPR002549">
    <property type="entry name" value="AI-2E-like"/>
</dbReference>
<evidence type="ECO:0000256" key="3">
    <source>
        <dbReference type="ARBA" id="ARBA00022448"/>
    </source>
</evidence>
<keyword evidence="5 8" id="KW-0812">Transmembrane</keyword>
<proteinExistence type="inferred from homology"/>
<dbReference type="RefSeq" id="WP_377065284.1">
    <property type="nucleotide sequence ID" value="NZ_JBHSJJ010000007.1"/>
</dbReference>
<evidence type="ECO:0000256" key="7">
    <source>
        <dbReference type="ARBA" id="ARBA00023136"/>
    </source>
</evidence>
<feature type="transmembrane region" description="Helical" evidence="8">
    <location>
        <begin position="301"/>
        <end position="328"/>
    </location>
</feature>
<keyword evidence="7 8" id="KW-0472">Membrane</keyword>
<protein>
    <submittedName>
        <fullName evidence="9">AI-2E family transporter</fullName>
    </submittedName>
</protein>
<dbReference type="PANTHER" id="PTHR21716:SF53">
    <property type="entry name" value="PERMEASE PERM-RELATED"/>
    <property type="match status" value="1"/>
</dbReference>
<feature type="transmembrane region" description="Helical" evidence="8">
    <location>
        <begin position="201"/>
        <end position="224"/>
    </location>
</feature>
<feature type="transmembrane region" description="Helical" evidence="8">
    <location>
        <begin position="34"/>
        <end position="53"/>
    </location>
</feature>
<dbReference type="PANTHER" id="PTHR21716">
    <property type="entry name" value="TRANSMEMBRANE PROTEIN"/>
    <property type="match status" value="1"/>
</dbReference>
<comment type="similarity">
    <text evidence="2">Belongs to the autoinducer-2 exporter (AI-2E) (TC 2.A.86) family.</text>
</comment>
<sequence length="354" mass="39225">MNEIKLPGYLKALVVLLLIIVIIFILVIGRGLLIPLMLGGYIAMLMIPACNWMEEKKIPRVLSAVIALLTSIAAIVGIALLVILQIRNFARDLDDVSERLNRYLADIDAFATEKFGADLGISNGMDKSQIFQIIESNSETLSNFLLNTVGSLTGVVLVPVFIFFMLIYRDHLGSFMAKFFRDKDNGLVKAKISDLRKVVQYYIIGMFKVMAILAVLNTAALYMIGVKHALFFGLFAALLNIIPYLGPFLGAILPFIFAFLTMDGLIYPFLVVICFTIIQLIESNFLTPKIVGSNVNLNALITFLGLLVGGAIWGVIGMILVIPTLAILKRIFELRDSTKPFSFLFGEEDEIEND</sequence>
<organism evidence="9 10">
    <name type="scientific">Negadavirga shengliensis</name>
    <dbReference type="NCBI Taxonomy" id="1389218"/>
    <lineage>
        <taxon>Bacteria</taxon>
        <taxon>Pseudomonadati</taxon>
        <taxon>Bacteroidota</taxon>
        <taxon>Cytophagia</taxon>
        <taxon>Cytophagales</taxon>
        <taxon>Cyclobacteriaceae</taxon>
        <taxon>Negadavirga</taxon>
    </lineage>
</organism>
<comment type="subcellular location">
    <subcellularLocation>
        <location evidence="1">Cell membrane</location>
        <topology evidence="1">Multi-pass membrane protein</topology>
    </subcellularLocation>
</comment>
<comment type="caution">
    <text evidence="9">The sequence shown here is derived from an EMBL/GenBank/DDBJ whole genome shotgun (WGS) entry which is preliminary data.</text>
</comment>
<evidence type="ECO:0000256" key="8">
    <source>
        <dbReference type="SAM" id="Phobius"/>
    </source>
</evidence>
<dbReference type="Pfam" id="PF01594">
    <property type="entry name" value="AI-2E_transport"/>
    <property type="match status" value="1"/>
</dbReference>
<accession>A0ABV9T1Z4</accession>
<feature type="transmembrane region" description="Helical" evidence="8">
    <location>
        <begin position="65"/>
        <end position="86"/>
    </location>
</feature>
<dbReference type="EMBL" id="JBHSJJ010000007">
    <property type="protein sequence ID" value="MFC4872701.1"/>
    <property type="molecule type" value="Genomic_DNA"/>
</dbReference>
<name>A0ABV9T1Z4_9BACT</name>
<evidence type="ECO:0000313" key="9">
    <source>
        <dbReference type="EMBL" id="MFC4872701.1"/>
    </source>
</evidence>